<sequence length="47" mass="5175">MLETIQGSKLAAGHALKKPRRSRREWFGRSNSCRPGAKKQPSKGVAP</sequence>
<organism evidence="2 3">
    <name type="scientific">Candidatus Acidiferrum panamense</name>
    <dbReference type="NCBI Taxonomy" id="2741543"/>
    <lineage>
        <taxon>Bacteria</taxon>
        <taxon>Pseudomonadati</taxon>
        <taxon>Acidobacteriota</taxon>
        <taxon>Terriglobia</taxon>
        <taxon>Candidatus Acidiferrales</taxon>
        <taxon>Candidatus Acidiferrum</taxon>
    </lineage>
</organism>
<comment type="caution">
    <text evidence="2">The sequence shown here is derived from an EMBL/GenBank/DDBJ whole genome shotgun (WGS) entry which is preliminary data.</text>
</comment>
<accession>A0A7V8SZ34</accession>
<feature type="region of interest" description="Disordered" evidence="1">
    <location>
        <begin position="1"/>
        <end position="47"/>
    </location>
</feature>
<dbReference type="AlphaFoldDB" id="A0A7V8SZ34"/>
<proteinExistence type="predicted"/>
<evidence type="ECO:0000313" key="2">
    <source>
        <dbReference type="EMBL" id="MBA0087688.1"/>
    </source>
</evidence>
<dbReference type="Proteomes" id="UP000567293">
    <property type="component" value="Unassembled WGS sequence"/>
</dbReference>
<keyword evidence="3" id="KW-1185">Reference proteome</keyword>
<dbReference type="EMBL" id="JACDQQ010002132">
    <property type="protein sequence ID" value="MBA0087688.1"/>
    <property type="molecule type" value="Genomic_DNA"/>
</dbReference>
<evidence type="ECO:0000313" key="3">
    <source>
        <dbReference type="Proteomes" id="UP000567293"/>
    </source>
</evidence>
<gene>
    <name evidence="2" type="ORF">HRJ53_22110</name>
</gene>
<name>A0A7V8SZ34_9BACT</name>
<reference evidence="2" key="1">
    <citation type="submission" date="2020-06" db="EMBL/GenBank/DDBJ databases">
        <title>Legume-microbial interactions unlock mineral nutrients during tropical forest succession.</title>
        <authorList>
            <person name="Epihov D.Z."/>
        </authorList>
    </citation>
    <scope>NUCLEOTIDE SEQUENCE [LARGE SCALE GENOMIC DNA]</scope>
    <source>
        <strain evidence="2">Pan2503</strain>
    </source>
</reference>
<evidence type="ECO:0000256" key="1">
    <source>
        <dbReference type="SAM" id="MobiDB-lite"/>
    </source>
</evidence>
<protein>
    <submittedName>
        <fullName evidence="2">Uncharacterized protein</fullName>
    </submittedName>
</protein>